<dbReference type="Proteomes" id="UP000323128">
    <property type="component" value="Chromosome"/>
</dbReference>
<evidence type="ECO:0000313" key="21">
    <source>
        <dbReference type="Proteomes" id="UP000074903"/>
    </source>
</evidence>
<dbReference type="SUPFAM" id="SSF48013">
    <property type="entry name" value="NusB-like"/>
    <property type="match status" value="1"/>
</dbReference>
<gene>
    <name evidence="5" type="primary">ynzC</name>
    <name evidence="3" type="ORF">A7J08_08200</name>
    <name evidence="4" type="ORF">BKM66_07885</name>
    <name evidence="14" type="ORF">EI219_05750</name>
    <name evidence="6" type="ORF">ERS132385_01607</name>
    <name evidence="5" type="ORF">ERS132410_00712</name>
    <name evidence="7" type="ORF">ERS132431_01817</name>
    <name evidence="8" type="ORF">ERS132461_00937</name>
    <name evidence="10" type="ORF">ERS132531_01598</name>
    <name evidence="9" type="ORF">ERS132551_00230</name>
    <name evidence="15" type="ORF">FAJ39_08745</name>
    <name evidence="12" type="ORF">NOL11_04415</name>
    <name evidence="13" type="ORF">NOL13_03220</name>
    <name evidence="11" type="ORF">NQD44_00380</name>
</gene>
<dbReference type="OMA" id="DRMPVVD"/>
<evidence type="ECO:0000313" key="17">
    <source>
        <dbReference type="Proteomes" id="UP000071962"/>
    </source>
</evidence>
<evidence type="ECO:0000313" key="15">
    <source>
        <dbReference type="EMBL" id="TIH98959.1"/>
    </source>
</evidence>
<evidence type="ECO:0000313" key="16">
    <source>
        <dbReference type="Proteomes" id="UP000071533"/>
    </source>
</evidence>
<dbReference type="EMBL" id="FIHS01000026">
    <property type="protein sequence ID" value="CYV53164.1"/>
    <property type="molecule type" value="Genomic_DNA"/>
</dbReference>
<dbReference type="PANTHER" id="PTHR37300:SF1">
    <property type="entry name" value="UPF0291 PROTEIN YNZC"/>
    <property type="match status" value="1"/>
</dbReference>
<evidence type="ECO:0000313" key="19">
    <source>
        <dbReference type="Proteomes" id="UP000073434"/>
    </source>
</evidence>
<dbReference type="GO" id="GO:0005829">
    <property type="term" value="C:cytosol"/>
    <property type="evidence" value="ECO:0007669"/>
    <property type="project" value="TreeGrafter"/>
</dbReference>
<reference evidence="4 22" key="2">
    <citation type="submission" date="2016-10" db="EMBL/GenBank/DDBJ databases">
        <authorList>
            <person name="Zou G."/>
            <person name="Zhou R."/>
        </authorList>
    </citation>
    <scope>NUCLEOTIDE SEQUENCE [LARGE SCALE GENOMIC DNA]</scope>
    <source>
        <strain evidence="4 22">0061</strain>
    </source>
</reference>
<dbReference type="GO" id="GO:0006353">
    <property type="term" value="P:DNA-templated transcription termination"/>
    <property type="evidence" value="ECO:0007669"/>
    <property type="project" value="UniProtKB-UniRule"/>
</dbReference>
<accession>A0A0M9FGN0</accession>
<dbReference type="NCBIfam" id="NF001223">
    <property type="entry name" value="PRK00202.1-1"/>
    <property type="match status" value="1"/>
</dbReference>
<dbReference type="EMBL" id="JANFMP010000004">
    <property type="protein sequence ID" value="MDG4526430.1"/>
    <property type="molecule type" value="Genomic_DNA"/>
</dbReference>
<evidence type="ECO:0000256" key="1">
    <source>
        <dbReference type="ARBA" id="ARBA00022490"/>
    </source>
</evidence>
<evidence type="ECO:0000313" key="8">
    <source>
        <dbReference type="EMBL" id="CYV95978.1"/>
    </source>
</evidence>
<dbReference type="EMBL" id="CP017666">
    <property type="protein sequence ID" value="AWX96064.1"/>
    <property type="molecule type" value="Genomic_DNA"/>
</dbReference>
<dbReference type="NCBIfam" id="TIGR01951">
    <property type="entry name" value="nusB"/>
    <property type="match status" value="1"/>
</dbReference>
<evidence type="ECO:0000313" key="18">
    <source>
        <dbReference type="Proteomes" id="UP000073388"/>
    </source>
</evidence>
<name>A0A0M9FGN0_STRSU</name>
<dbReference type="AlphaFoldDB" id="A0A0M9FGN0"/>
<dbReference type="InterPro" id="IPR009242">
    <property type="entry name" value="DUF896"/>
</dbReference>
<dbReference type="GO" id="GO:0031564">
    <property type="term" value="P:transcription antitermination"/>
    <property type="evidence" value="ECO:0007669"/>
    <property type="project" value="UniProtKB-KW"/>
</dbReference>
<reference evidence="12" key="6">
    <citation type="submission" date="2022-07" db="EMBL/GenBank/DDBJ databases">
        <title>Whole Genome Sequencing of Streptococcus suis.</title>
        <authorList>
            <person name="Dai X."/>
            <person name="Huang J."/>
            <person name="Wang L."/>
        </authorList>
    </citation>
    <scope>NUCLEOTIDE SEQUENCE</scope>
    <source>
        <strain evidence="12">HDJ11</strain>
        <strain evidence="13">XNB2</strain>
    </source>
</reference>
<reference evidence="3" key="5">
    <citation type="journal article" date="2021" name="Front. Microbiol.">
        <title>Comparative Virulence and Genomic Analysis of Streptococcus suis Isolates.</title>
        <authorList>
            <person name="Nicholson T.L."/>
            <person name="Waack U."/>
            <person name="Anderson T.K."/>
            <person name="Bayles D.O."/>
            <person name="Zaia S.R."/>
            <person name="Goertz I."/>
            <person name="Eppinger M."/>
            <person name="Hau S.J."/>
            <person name="Brockmeier S.L."/>
            <person name="Shore S.M."/>
        </authorList>
    </citation>
    <scope>NUCLEOTIDE SEQUENCE</scope>
    <source>
        <strain evidence="3">SRD478</strain>
    </source>
</reference>
<dbReference type="Proteomes" id="UP000073388">
    <property type="component" value="Unassembled WGS sequence"/>
</dbReference>
<dbReference type="OrthoDB" id="390105at2"/>
<evidence type="ECO:0000313" key="6">
    <source>
        <dbReference type="EMBL" id="CYU76992.1"/>
    </source>
</evidence>
<proteinExistence type="inferred from homology"/>
<dbReference type="EMBL" id="FILX01000034">
    <property type="protein sequence ID" value="CYX89998.1"/>
    <property type="molecule type" value="Genomic_DNA"/>
</dbReference>
<dbReference type="Proteomes" id="UP000073485">
    <property type="component" value="Unassembled WGS sequence"/>
</dbReference>
<dbReference type="Proteomes" id="UP000305165">
    <property type="component" value="Unassembled WGS sequence"/>
</dbReference>
<dbReference type="PANTHER" id="PTHR11078">
    <property type="entry name" value="N UTILIZATION SUBSTANCE PROTEIN B-RELATED"/>
    <property type="match status" value="1"/>
</dbReference>
<dbReference type="Proteomes" id="UP000250181">
    <property type="component" value="Chromosome"/>
</dbReference>
<dbReference type="Proteomes" id="UP000071533">
    <property type="component" value="Unassembled WGS sequence"/>
</dbReference>
<dbReference type="HAMAP" id="MF_00073">
    <property type="entry name" value="NusB"/>
    <property type="match status" value="1"/>
</dbReference>
<dbReference type="Pfam" id="PF01029">
    <property type="entry name" value="NusB"/>
    <property type="match status" value="1"/>
</dbReference>
<evidence type="ECO:0000313" key="9">
    <source>
        <dbReference type="EMBL" id="CYW62427.1"/>
    </source>
</evidence>
<evidence type="ECO:0000313" key="10">
    <source>
        <dbReference type="EMBL" id="CYX89998.1"/>
    </source>
</evidence>
<dbReference type="EMBL" id="FIGO01000003">
    <property type="protein sequence ID" value="CYU62939.1"/>
    <property type="molecule type" value="Genomic_DNA"/>
</dbReference>
<dbReference type="RefSeq" id="WP_044672124.1">
    <property type="nucleotide sequence ID" value="NZ_POKI01000354.1"/>
</dbReference>
<evidence type="ECO:0000313" key="3">
    <source>
        <dbReference type="EMBL" id="ASW50252.2"/>
    </source>
</evidence>
<evidence type="ECO:0000313" key="20">
    <source>
        <dbReference type="Proteomes" id="UP000073485"/>
    </source>
</evidence>
<dbReference type="GO" id="GO:0003723">
    <property type="term" value="F:RNA binding"/>
    <property type="evidence" value="ECO:0007669"/>
    <property type="project" value="UniProtKB-UniRule"/>
</dbReference>
<dbReference type="OrthoDB" id="9811381at2"/>
<dbReference type="HAMAP" id="MF_01103">
    <property type="entry name" value="UPF0291"/>
    <property type="match status" value="1"/>
</dbReference>
<evidence type="ECO:0000313" key="23">
    <source>
        <dbReference type="Proteomes" id="UP000281324"/>
    </source>
</evidence>
<organism evidence="14 23">
    <name type="scientific">Streptococcus suis</name>
    <dbReference type="NCBI Taxonomy" id="1307"/>
    <lineage>
        <taxon>Bacteria</taxon>
        <taxon>Bacillati</taxon>
        <taxon>Bacillota</taxon>
        <taxon>Bacilli</taxon>
        <taxon>Lactobacillales</taxon>
        <taxon>Streptococcaceae</taxon>
        <taxon>Streptococcus</taxon>
    </lineage>
</organism>
<reference evidence="15 24" key="4">
    <citation type="submission" date="2019-04" db="EMBL/GenBank/DDBJ databases">
        <title>Genome analysis of Streptococcus suis strain WUSS424.</title>
        <authorList>
            <person name="Chen H."/>
            <person name="Gao X."/>
            <person name="Wu Z."/>
        </authorList>
    </citation>
    <scope>NUCLEOTIDE SEQUENCE [LARGE SCALE GENOMIC DNA]</scope>
    <source>
        <strain evidence="15 24">WUSS424</strain>
    </source>
</reference>
<dbReference type="InterPro" id="IPR011605">
    <property type="entry name" value="NusB_fam"/>
</dbReference>
<evidence type="ECO:0000313" key="14">
    <source>
        <dbReference type="EMBL" id="RRN49960.1"/>
    </source>
</evidence>
<evidence type="ECO:0000256" key="2">
    <source>
        <dbReference type="HAMAP-Rule" id="MF_01103"/>
    </source>
</evidence>
<dbReference type="Pfam" id="PF05979">
    <property type="entry name" value="DUF896"/>
    <property type="match status" value="1"/>
</dbReference>
<dbReference type="PANTHER" id="PTHR37300">
    <property type="entry name" value="UPF0291 PROTEIN CBO2609/CLC_2481"/>
    <property type="match status" value="1"/>
</dbReference>
<dbReference type="EMBL" id="JANFMI010000011">
    <property type="protein sequence ID" value="MDG4516214.1"/>
    <property type="molecule type" value="Genomic_DNA"/>
</dbReference>
<dbReference type="EMBL" id="CP030010">
    <property type="protein sequence ID" value="ASW50252.2"/>
    <property type="molecule type" value="Genomic_DNA"/>
</dbReference>
<dbReference type="Proteomes" id="UP001152877">
    <property type="component" value="Unassembled WGS sequence"/>
</dbReference>
<dbReference type="Gene3D" id="1.10.287.540">
    <property type="entry name" value="Helix hairpin bin"/>
    <property type="match status" value="1"/>
</dbReference>
<dbReference type="RefSeq" id="WP_002942632.1">
    <property type="nucleotide sequence ID" value="NZ_CECY01000025.1"/>
</dbReference>
<evidence type="ECO:0000313" key="4">
    <source>
        <dbReference type="EMBL" id="AWX96064.1"/>
    </source>
</evidence>
<dbReference type="NCBIfam" id="NF002711">
    <property type="entry name" value="PRK02539.1"/>
    <property type="match status" value="1"/>
</dbReference>
<evidence type="ECO:0000313" key="11">
    <source>
        <dbReference type="EMBL" id="MCR1231583.1"/>
    </source>
</evidence>
<keyword evidence="1 2" id="KW-0963">Cytoplasm</keyword>
<dbReference type="EMBL" id="FIFW01000017">
    <property type="protein sequence ID" value="CYU76992.1"/>
    <property type="molecule type" value="Genomic_DNA"/>
</dbReference>
<evidence type="ECO:0000313" key="7">
    <source>
        <dbReference type="EMBL" id="CYV53164.1"/>
    </source>
</evidence>
<dbReference type="Proteomes" id="UP000073434">
    <property type="component" value="Unassembled WGS sequence"/>
</dbReference>
<dbReference type="Proteomes" id="UP000281324">
    <property type="component" value="Unassembled WGS sequence"/>
</dbReference>
<sequence length="85" mass="9847">MEQAKIDRINELAKKKKAGTLTPEEKVEQAQLREEYIEGYRRAIRHHIEGIKLVDEDGNDVTPEKLRQVQREKGLHGRSLDDPNS</sequence>
<dbReference type="eggNOG" id="COG4224">
    <property type="taxonomic scope" value="Bacteria"/>
</dbReference>
<dbReference type="EMBL" id="JANJPK010000001">
    <property type="protein sequence ID" value="MCR1231583.1"/>
    <property type="molecule type" value="Genomic_DNA"/>
</dbReference>
<evidence type="ECO:0000313" key="24">
    <source>
        <dbReference type="Proteomes" id="UP000305165"/>
    </source>
</evidence>
<reference evidence="11" key="7">
    <citation type="submission" date="2022-07" db="EMBL/GenBank/DDBJ databases">
        <authorList>
            <person name="Peng Z."/>
        </authorList>
    </citation>
    <scope>NUCLEOTIDE SEQUENCE</scope>
    <source>
        <strain evidence="11">2022WUSS069</strain>
    </source>
</reference>
<reference evidence="16 17" key="1">
    <citation type="submission" date="2016-02" db="EMBL/GenBank/DDBJ databases">
        <authorList>
            <consortium name="Pathogen Informatics"/>
        </authorList>
    </citation>
    <scope>NUCLEOTIDE SEQUENCE [LARGE SCALE GENOMIC DNA]</scope>
    <source>
        <strain evidence="6 19">LSS23</strain>
        <strain evidence="5 20">LSS48</strain>
        <strain evidence="7 16">LSS69</strain>
        <strain evidence="8 18">LSS99</strain>
        <strain evidence="9 17">SS1062</strain>
        <strain evidence="10 21">SS993</strain>
    </source>
</reference>
<dbReference type="Proteomes" id="UP000071962">
    <property type="component" value="Unassembled WGS sequence"/>
</dbReference>
<dbReference type="Proteomes" id="UP001152875">
    <property type="component" value="Unassembled WGS sequence"/>
</dbReference>
<dbReference type="EMBL" id="SSXO01000005">
    <property type="protein sequence ID" value="TIH98959.1"/>
    <property type="molecule type" value="Genomic_DNA"/>
</dbReference>
<dbReference type="GO" id="GO:0005737">
    <property type="term" value="C:cytoplasm"/>
    <property type="evidence" value="ECO:0007669"/>
    <property type="project" value="UniProtKB-SubCell"/>
</dbReference>
<dbReference type="EMBL" id="FIIX01000016">
    <property type="protein sequence ID" value="CYV95978.1"/>
    <property type="molecule type" value="Genomic_DNA"/>
</dbReference>
<reference evidence="14 23" key="3">
    <citation type="submission" date="2018-11" db="EMBL/GenBank/DDBJ databases">
        <title>Changes in penicillin susceptibility of Streptococcus suis isolates by amino acid alterations in the penicillin-binding protein.</title>
        <authorList>
            <person name="Niemann L."/>
            <person name="Eichhorn I."/>
        </authorList>
    </citation>
    <scope>NUCLEOTIDE SEQUENCE [LARGE SCALE GENOMIC DNA]</scope>
    <source>
        <strain evidence="14 23">IMT40201</strain>
    </source>
</reference>
<dbReference type="InterPro" id="IPR035926">
    <property type="entry name" value="NusB-like_sf"/>
</dbReference>
<dbReference type="PATRIC" id="fig|1307.473.peg.1862"/>
<evidence type="ECO:0000313" key="13">
    <source>
        <dbReference type="EMBL" id="MDG4526430.1"/>
    </source>
</evidence>
<dbReference type="Proteomes" id="UP001206089">
    <property type="component" value="Unassembled WGS sequence"/>
</dbReference>
<comment type="subcellular location">
    <subcellularLocation>
        <location evidence="2">Cytoplasm</location>
    </subcellularLocation>
</comment>
<comment type="similarity">
    <text evidence="2">Belongs to the UPF0291 family.</text>
</comment>
<evidence type="ECO:0000313" key="12">
    <source>
        <dbReference type="EMBL" id="MDG4516214.1"/>
    </source>
</evidence>
<dbReference type="EMBL" id="RRZQ01000008">
    <property type="protein sequence ID" value="RRN49960.1"/>
    <property type="molecule type" value="Genomic_DNA"/>
</dbReference>
<evidence type="ECO:0000313" key="22">
    <source>
        <dbReference type="Proteomes" id="UP000250181"/>
    </source>
</evidence>
<evidence type="ECO:0000313" key="5">
    <source>
        <dbReference type="EMBL" id="CYU62939.1"/>
    </source>
</evidence>
<dbReference type="Proteomes" id="UP000074903">
    <property type="component" value="Unassembled WGS sequence"/>
</dbReference>
<protein>
    <recommendedName>
        <fullName evidence="2">UPF0291 protein A7J08_07970</fullName>
    </recommendedName>
</protein>
<dbReference type="InterPro" id="IPR006027">
    <property type="entry name" value="NusB_RsmB_TIM44"/>
</dbReference>
<dbReference type="PANTHER" id="PTHR11078:SF3">
    <property type="entry name" value="ANTITERMINATION NUSB DOMAIN-CONTAINING PROTEIN"/>
    <property type="match status" value="1"/>
</dbReference>
<dbReference type="EMBL" id="FIKT01000002">
    <property type="protein sequence ID" value="CYW62427.1"/>
    <property type="molecule type" value="Genomic_DNA"/>
</dbReference>
<dbReference type="SUPFAM" id="SSF158221">
    <property type="entry name" value="YnzC-like"/>
    <property type="match status" value="1"/>
</dbReference>
<dbReference type="Gene3D" id="1.10.940.10">
    <property type="entry name" value="NusB-like"/>
    <property type="match status" value="1"/>
</dbReference>